<evidence type="ECO:0000313" key="15">
    <source>
        <dbReference type="Proteomes" id="UP000663760"/>
    </source>
</evidence>
<dbReference type="FunFam" id="3.10.20.810:FF:000001">
    <property type="entry name" value="Histidine biosynthesis bifunctional protein HisIE"/>
    <property type="match status" value="1"/>
</dbReference>
<sequence length="302" mass="33303">MAAARASLSHAIPRPSSPRPNAVLAAARLRWPGRLGGAARGDRRRKKAGFPIAASAAVERSPSLLLDEEKVDALLDSIKWDEKGLAVAIAQNSDTGAILMQGFVNREALAKTITSRKATFYSRSRSSLWTKGETSMNFINVCEIFLDCDRDSIIYLGKPDGPTCHTGSETCYFSSASDILRNGEAHNHGLALTTLYSLEDTIHRRRDEIGNATDGKPSWTKRLLLDNELLCSKVREEAEELVQTLLGNEDRSRTVSEMGDLMYHAMVLLAVKGVKMEEVLEALRERFAQSGIEEKSSRKKPN</sequence>
<dbReference type="EMBL" id="LR746268">
    <property type="protein sequence ID" value="CAA7395857.1"/>
    <property type="molecule type" value="Genomic_DNA"/>
</dbReference>
<evidence type="ECO:0000256" key="7">
    <source>
        <dbReference type="ARBA" id="ARBA00022605"/>
    </source>
</evidence>
<evidence type="ECO:0000256" key="6">
    <source>
        <dbReference type="ARBA" id="ARBA00008299"/>
    </source>
</evidence>
<dbReference type="NCBIfam" id="TIGR03188">
    <property type="entry name" value="histidine_hisI"/>
    <property type="match status" value="1"/>
</dbReference>
<evidence type="ECO:0000256" key="12">
    <source>
        <dbReference type="ARBA" id="ARBA00023268"/>
    </source>
</evidence>
<dbReference type="CDD" id="cd11534">
    <property type="entry name" value="NTP-PPase_HisIE_like"/>
    <property type="match status" value="1"/>
</dbReference>
<dbReference type="AlphaFoldDB" id="A0A7I8KDK7"/>
<keyword evidence="7" id="KW-0028">Amino-acid biosynthesis</keyword>
<dbReference type="InterPro" id="IPR002496">
    <property type="entry name" value="PRib_AMP_CycHydrolase_dom"/>
</dbReference>
<dbReference type="Proteomes" id="UP000663760">
    <property type="component" value="Chromosome 5"/>
</dbReference>
<dbReference type="Gene3D" id="1.10.287.1080">
    <property type="entry name" value="MazG-like"/>
    <property type="match status" value="1"/>
</dbReference>
<proteinExistence type="inferred from homology"/>
<reference evidence="14" key="1">
    <citation type="submission" date="2020-02" db="EMBL/GenBank/DDBJ databases">
        <authorList>
            <person name="Scholz U."/>
            <person name="Mascher M."/>
            <person name="Fiebig A."/>
        </authorList>
    </citation>
    <scope>NUCLEOTIDE SEQUENCE</scope>
</reference>
<dbReference type="HAMAP" id="MF_01019">
    <property type="entry name" value="HisIE"/>
    <property type="match status" value="1"/>
</dbReference>
<dbReference type="UniPathway" id="UPA00031">
    <property type="reaction ID" value="UER00007"/>
</dbReference>
<evidence type="ECO:0000313" key="14">
    <source>
        <dbReference type="EMBL" id="CAA7395857.1"/>
    </source>
</evidence>
<evidence type="ECO:0000256" key="3">
    <source>
        <dbReference type="ARBA" id="ARBA00005169"/>
    </source>
</evidence>
<keyword evidence="9" id="KW-0378">Hydrolase</keyword>
<dbReference type="OrthoDB" id="1703565at2759"/>
<dbReference type="Gene3D" id="3.10.20.810">
    <property type="entry name" value="Phosphoribosyl-AMP cyclohydrolase"/>
    <property type="match status" value="1"/>
</dbReference>
<name>A0A7I8KDK7_SPIIN</name>
<comment type="similarity">
    <text evidence="5">In the C-terminal section; belongs to the PRA-PH family.</text>
</comment>
<dbReference type="PANTHER" id="PTHR42945">
    <property type="entry name" value="HISTIDINE BIOSYNTHESIS BIFUNCTIONAL PROTEIN"/>
    <property type="match status" value="1"/>
</dbReference>
<dbReference type="Pfam" id="PF01502">
    <property type="entry name" value="PRA-CH"/>
    <property type="match status" value="1"/>
</dbReference>
<evidence type="ECO:0000256" key="8">
    <source>
        <dbReference type="ARBA" id="ARBA00022741"/>
    </source>
</evidence>
<organism evidence="14 15">
    <name type="scientific">Spirodela intermedia</name>
    <name type="common">Intermediate duckweed</name>
    <dbReference type="NCBI Taxonomy" id="51605"/>
    <lineage>
        <taxon>Eukaryota</taxon>
        <taxon>Viridiplantae</taxon>
        <taxon>Streptophyta</taxon>
        <taxon>Embryophyta</taxon>
        <taxon>Tracheophyta</taxon>
        <taxon>Spermatophyta</taxon>
        <taxon>Magnoliopsida</taxon>
        <taxon>Liliopsida</taxon>
        <taxon>Araceae</taxon>
        <taxon>Lemnoideae</taxon>
        <taxon>Spirodela</taxon>
    </lineage>
</organism>
<keyword evidence="11" id="KW-0368">Histidine biosynthesis</keyword>
<comment type="catalytic activity">
    <reaction evidence="2">
        <text>1-(5-phospho-beta-D-ribosyl)-ATP + H2O = 1-(5-phospho-beta-D-ribosyl)-5'-AMP + diphosphate + H(+)</text>
        <dbReference type="Rhea" id="RHEA:22828"/>
        <dbReference type="ChEBI" id="CHEBI:15377"/>
        <dbReference type="ChEBI" id="CHEBI:15378"/>
        <dbReference type="ChEBI" id="CHEBI:33019"/>
        <dbReference type="ChEBI" id="CHEBI:59457"/>
        <dbReference type="ChEBI" id="CHEBI:73183"/>
        <dbReference type="EC" id="3.6.1.31"/>
    </reaction>
</comment>
<dbReference type="SUPFAM" id="SSF141734">
    <property type="entry name" value="HisI-like"/>
    <property type="match status" value="1"/>
</dbReference>
<dbReference type="GO" id="GO:0005524">
    <property type="term" value="F:ATP binding"/>
    <property type="evidence" value="ECO:0007669"/>
    <property type="project" value="UniProtKB-KW"/>
</dbReference>
<evidence type="ECO:0000256" key="10">
    <source>
        <dbReference type="ARBA" id="ARBA00022840"/>
    </source>
</evidence>
<dbReference type="InterPro" id="IPR008179">
    <property type="entry name" value="HisE"/>
</dbReference>
<dbReference type="GO" id="GO:0004635">
    <property type="term" value="F:phosphoribosyl-AMP cyclohydrolase activity"/>
    <property type="evidence" value="ECO:0007669"/>
    <property type="project" value="UniProtKB-EC"/>
</dbReference>
<accession>A0A7I8KDK7</accession>
<dbReference type="InterPro" id="IPR021130">
    <property type="entry name" value="PRib-ATP_PPHydrolase-like"/>
</dbReference>
<evidence type="ECO:0000256" key="1">
    <source>
        <dbReference type="ARBA" id="ARBA00000024"/>
    </source>
</evidence>
<dbReference type="SUPFAM" id="SSF101386">
    <property type="entry name" value="all-alpha NTP pyrophosphatases"/>
    <property type="match status" value="1"/>
</dbReference>
<evidence type="ECO:0000256" key="4">
    <source>
        <dbReference type="ARBA" id="ARBA00005204"/>
    </source>
</evidence>
<evidence type="ECO:0000259" key="13">
    <source>
        <dbReference type="Pfam" id="PF01502"/>
    </source>
</evidence>
<dbReference type="GO" id="GO:0004636">
    <property type="term" value="F:phosphoribosyl-ATP diphosphatase activity"/>
    <property type="evidence" value="ECO:0007669"/>
    <property type="project" value="UniProtKB-EC"/>
</dbReference>
<keyword evidence="10" id="KW-0067">ATP-binding</keyword>
<protein>
    <recommendedName>
        <fullName evidence="13">Phosphoribosyl-AMP cyclohydrolase domain-containing protein</fullName>
    </recommendedName>
</protein>
<evidence type="ECO:0000256" key="9">
    <source>
        <dbReference type="ARBA" id="ARBA00022801"/>
    </source>
</evidence>
<evidence type="ECO:0000256" key="2">
    <source>
        <dbReference type="ARBA" id="ARBA00001460"/>
    </source>
</evidence>
<dbReference type="PANTHER" id="PTHR42945:SF1">
    <property type="entry name" value="HISTIDINE BIOSYNTHESIS BIFUNCTIONAL PROTEIN HIS7"/>
    <property type="match status" value="1"/>
</dbReference>
<comment type="pathway">
    <text evidence="4">Amino-acid biosynthesis; L-histidine biosynthesis; L-histidine from 5-phospho-alpha-D-ribose 1-diphosphate: step 2/9.</text>
</comment>
<evidence type="ECO:0000256" key="5">
    <source>
        <dbReference type="ARBA" id="ARBA00007731"/>
    </source>
</evidence>
<keyword evidence="12" id="KW-0511">Multifunctional enzyme</keyword>
<dbReference type="InterPro" id="IPR023019">
    <property type="entry name" value="His_synth_HisIE"/>
</dbReference>
<evidence type="ECO:0000256" key="11">
    <source>
        <dbReference type="ARBA" id="ARBA00023102"/>
    </source>
</evidence>
<dbReference type="GO" id="GO:0000105">
    <property type="term" value="P:L-histidine biosynthetic process"/>
    <property type="evidence" value="ECO:0007669"/>
    <property type="project" value="UniProtKB-UniPathway"/>
</dbReference>
<comment type="catalytic activity">
    <reaction evidence="1">
        <text>1-(5-phospho-beta-D-ribosyl)-5'-AMP + H2O = 1-(5-phospho-beta-D-ribosyl)-5-[(5-phospho-beta-D-ribosylamino)methylideneamino]imidazole-4-carboxamide</text>
        <dbReference type="Rhea" id="RHEA:20049"/>
        <dbReference type="ChEBI" id="CHEBI:15377"/>
        <dbReference type="ChEBI" id="CHEBI:58435"/>
        <dbReference type="ChEBI" id="CHEBI:59457"/>
        <dbReference type="EC" id="3.5.4.19"/>
    </reaction>
</comment>
<dbReference type="Pfam" id="PF01503">
    <property type="entry name" value="PRA-PH"/>
    <property type="match status" value="1"/>
</dbReference>
<dbReference type="InterPro" id="IPR038019">
    <property type="entry name" value="PRib_AMP_CycHydrolase_sf"/>
</dbReference>
<comment type="pathway">
    <text evidence="3">Amino-acid biosynthesis; L-histidine biosynthesis; L-histidine from 5-phospho-alpha-D-ribose 1-diphosphate: step 3/9.</text>
</comment>
<feature type="domain" description="Phosphoribosyl-AMP cyclohydrolase" evidence="13">
    <location>
        <begin position="100"/>
        <end position="173"/>
    </location>
</feature>
<keyword evidence="15" id="KW-1185">Reference proteome</keyword>
<gene>
    <name evidence="14" type="ORF">SI8410_05006520</name>
</gene>
<comment type="similarity">
    <text evidence="6">In the N-terminal section; belongs to the PRA-CH family.</text>
</comment>
<keyword evidence="8" id="KW-0547">Nucleotide-binding</keyword>